<protein>
    <submittedName>
        <fullName evidence="1">Uncharacterized protein</fullName>
    </submittedName>
</protein>
<dbReference type="EMBL" id="OMKW01000002">
    <property type="protein sequence ID" value="SPF29776.1"/>
    <property type="molecule type" value="Genomic_DNA"/>
</dbReference>
<dbReference type="AlphaFoldDB" id="A0A2R8AC21"/>
<gene>
    <name evidence="1" type="ORF">POI8812_02093</name>
</gene>
<proteinExistence type="predicted"/>
<name>A0A2R8AC21_9RHOB</name>
<organism evidence="1 2">
    <name type="scientific">Pontivivens insulae</name>
    <dbReference type="NCBI Taxonomy" id="1639689"/>
    <lineage>
        <taxon>Bacteria</taxon>
        <taxon>Pseudomonadati</taxon>
        <taxon>Pseudomonadota</taxon>
        <taxon>Alphaproteobacteria</taxon>
        <taxon>Rhodobacterales</taxon>
        <taxon>Paracoccaceae</taxon>
        <taxon>Pontivivens</taxon>
    </lineage>
</organism>
<dbReference type="Proteomes" id="UP000244932">
    <property type="component" value="Unassembled WGS sequence"/>
</dbReference>
<sequence>MIQEDKMTDASKQIDDDLNAFFQAARDEKPEPDAELMSRILADAAVIGADHHRAHASRGETAPPAGSWFSRFSELFGGFEIAVPAFGCFAIGMMIGLNGGADFAILQGLDVILGAEDIVAMGYAIDGVELIGTETGL</sequence>
<accession>A0A2R8AC21</accession>
<keyword evidence="2" id="KW-1185">Reference proteome</keyword>
<evidence type="ECO:0000313" key="1">
    <source>
        <dbReference type="EMBL" id="SPF29776.1"/>
    </source>
</evidence>
<reference evidence="1 2" key="1">
    <citation type="submission" date="2018-03" db="EMBL/GenBank/DDBJ databases">
        <authorList>
            <person name="Keele B.F."/>
        </authorList>
    </citation>
    <scope>NUCLEOTIDE SEQUENCE [LARGE SCALE GENOMIC DNA]</scope>
    <source>
        <strain evidence="1 2">CeCT 8812</strain>
    </source>
</reference>
<evidence type="ECO:0000313" key="2">
    <source>
        <dbReference type="Proteomes" id="UP000244932"/>
    </source>
</evidence>